<name>A0A1Q3EHU9_LENED</name>
<protein>
    <submittedName>
        <fullName evidence="2">Uncharacterized protein</fullName>
    </submittedName>
</protein>
<feature type="compositionally biased region" description="Basic and acidic residues" evidence="1">
    <location>
        <begin position="230"/>
        <end position="248"/>
    </location>
</feature>
<organism evidence="2 3">
    <name type="scientific">Lentinula edodes</name>
    <name type="common">Shiitake mushroom</name>
    <name type="synonym">Lentinus edodes</name>
    <dbReference type="NCBI Taxonomy" id="5353"/>
    <lineage>
        <taxon>Eukaryota</taxon>
        <taxon>Fungi</taxon>
        <taxon>Dikarya</taxon>
        <taxon>Basidiomycota</taxon>
        <taxon>Agaricomycotina</taxon>
        <taxon>Agaricomycetes</taxon>
        <taxon>Agaricomycetidae</taxon>
        <taxon>Agaricales</taxon>
        <taxon>Marasmiineae</taxon>
        <taxon>Omphalotaceae</taxon>
        <taxon>Lentinula</taxon>
    </lineage>
</organism>
<comment type="caution">
    <text evidence="2">The sequence shown here is derived from an EMBL/GenBank/DDBJ whole genome shotgun (WGS) entry which is preliminary data.</text>
</comment>
<reference evidence="2 3" key="2">
    <citation type="submission" date="2017-02" db="EMBL/GenBank/DDBJ databases">
        <title>A genome survey and senescence transcriptome analysis in Lentinula edodes.</title>
        <authorList>
            <person name="Sakamoto Y."/>
            <person name="Nakade K."/>
            <person name="Sato S."/>
            <person name="Yoshida Y."/>
            <person name="Miyazaki K."/>
            <person name="Natsume S."/>
            <person name="Konno N."/>
        </authorList>
    </citation>
    <scope>NUCLEOTIDE SEQUENCE [LARGE SCALE GENOMIC DNA]</scope>
    <source>
        <strain evidence="2 3">NBRC 111202</strain>
    </source>
</reference>
<feature type="compositionally biased region" description="Basic and acidic residues" evidence="1">
    <location>
        <begin position="278"/>
        <end position="287"/>
    </location>
</feature>
<feature type="compositionally biased region" description="Low complexity" evidence="1">
    <location>
        <begin position="63"/>
        <end position="79"/>
    </location>
</feature>
<dbReference type="EMBL" id="BDGU01000347">
    <property type="protein sequence ID" value="GAW06760.1"/>
    <property type="molecule type" value="Genomic_DNA"/>
</dbReference>
<gene>
    <name evidence="2" type="ORF">LENED_008706</name>
</gene>
<feature type="region of interest" description="Disordered" evidence="1">
    <location>
        <begin position="55"/>
        <end position="90"/>
    </location>
</feature>
<evidence type="ECO:0000313" key="3">
    <source>
        <dbReference type="Proteomes" id="UP000188533"/>
    </source>
</evidence>
<dbReference type="STRING" id="5353.A0A1Q3EHU9"/>
<keyword evidence="3" id="KW-1185">Reference proteome</keyword>
<reference evidence="2 3" key="1">
    <citation type="submission" date="2016-08" db="EMBL/GenBank/DDBJ databases">
        <authorList>
            <consortium name="Lentinula edodes genome sequencing consortium"/>
            <person name="Sakamoto Y."/>
            <person name="Nakade K."/>
            <person name="Sato S."/>
            <person name="Yoshida Y."/>
            <person name="Miyazaki K."/>
            <person name="Natsume S."/>
            <person name="Konno N."/>
        </authorList>
    </citation>
    <scope>NUCLEOTIDE SEQUENCE [LARGE SCALE GENOMIC DNA]</scope>
    <source>
        <strain evidence="2 3">NBRC 111202</strain>
    </source>
</reference>
<proteinExistence type="predicted"/>
<evidence type="ECO:0000256" key="1">
    <source>
        <dbReference type="SAM" id="MobiDB-lite"/>
    </source>
</evidence>
<evidence type="ECO:0000313" key="2">
    <source>
        <dbReference type="EMBL" id="GAW06760.1"/>
    </source>
</evidence>
<feature type="region of interest" description="Disordered" evidence="1">
    <location>
        <begin position="206"/>
        <end position="294"/>
    </location>
</feature>
<sequence length="343" mass="39166">MIWPVSSFHTRDRIVLPGFIKENLTRIRIRYHRLHPSFNVQTTMTSPSNAFHLRPVSEKRHSSASNSPTASSDSSSPAAEKGNAVTFRENNNPVVLRDLDLDNTLRGKFPNLPAPPTGHDLMAMFPPPAPSLASMPPNRRTEATSGYFQLQERAYFAQAGKEIIRVRVDVDMRDMAMDVDERHNTDKRRSRGLDVDMDMAARRRDEEMRLPGPSIPLQSQVSPHLATMRSPRDHREDIEHASPRDIHSKHSAPTHRRMSIDSPLSHSPPNSRYAFSPENEHDHRDLRLAPPDLAPTHAGRRQKLIHFLPPALYIFLYTQRCIVFPRSCQCLFYHQSVIMHHAS</sequence>
<dbReference type="AlphaFoldDB" id="A0A1Q3EHU9"/>
<dbReference type="Proteomes" id="UP000188533">
    <property type="component" value="Unassembled WGS sequence"/>
</dbReference>
<accession>A0A1Q3EHU9</accession>